<evidence type="ECO:0000259" key="2">
    <source>
        <dbReference type="Pfam" id="PF13439"/>
    </source>
</evidence>
<evidence type="ECO:0000313" key="3">
    <source>
        <dbReference type="EMBL" id="RIJ20484.1"/>
    </source>
</evidence>
<dbReference type="SUPFAM" id="SSF53756">
    <property type="entry name" value="UDP-Glycosyltransferase/glycogen phosphorylase"/>
    <property type="match status" value="1"/>
</dbReference>
<dbReference type="Proteomes" id="UP000265431">
    <property type="component" value="Unassembled WGS sequence"/>
</dbReference>
<comment type="caution">
    <text evidence="3">The sequence shown here is derived from an EMBL/GenBank/DDBJ whole genome shotgun (WGS) entry which is preliminary data.</text>
</comment>
<keyword evidence="3" id="KW-0808">Transferase</keyword>
<dbReference type="CDD" id="cd03801">
    <property type="entry name" value="GT4_PimA-like"/>
    <property type="match status" value="1"/>
</dbReference>
<feature type="domain" description="Glycosyltransferase subfamily 4-like N-terminal" evidence="2">
    <location>
        <begin position="52"/>
        <end position="218"/>
    </location>
</feature>
<dbReference type="Gene3D" id="3.40.50.2000">
    <property type="entry name" value="Glycogen Phosphorylase B"/>
    <property type="match status" value="2"/>
</dbReference>
<accession>A0A399QQB9</accession>
<reference evidence="3 4" key="1">
    <citation type="submission" date="2018-08" db="EMBL/GenBank/DDBJ databases">
        <title>Henriciella mobilis sp. nov., isolated from seawater.</title>
        <authorList>
            <person name="Cheng H."/>
            <person name="Wu Y.-H."/>
            <person name="Xu X.-W."/>
            <person name="Guo L.-L."/>
        </authorList>
    </citation>
    <scope>NUCLEOTIDE SEQUENCE [LARGE SCALE GENOMIC DNA]</scope>
    <source>
        <strain evidence="3 4">CCUG66934</strain>
    </source>
</reference>
<dbReference type="InterPro" id="IPR001296">
    <property type="entry name" value="Glyco_trans_1"/>
</dbReference>
<organism evidence="3 4">
    <name type="scientific">Henriciella barbarensis</name>
    <dbReference type="NCBI Taxonomy" id="86342"/>
    <lineage>
        <taxon>Bacteria</taxon>
        <taxon>Pseudomonadati</taxon>
        <taxon>Pseudomonadota</taxon>
        <taxon>Alphaproteobacteria</taxon>
        <taxon>Hyphomonadales</taxon>
        <taxon>Hyphomonadaceae</taxon>
        <taxon>Henriciella</taxon>
    </lineage>
</organism>
<protein>
    <submittedName>
        <fullName evidence="3">Glycosyltransferase</fullName>
    </submittedName>
</protein>
<name>A0A399QQB9_9PROT</name>
<dbReference type="InterPro" id="IPR028098">
    <property type="entry name" value="Glyco_trans_4-like_N"/>
</dbReference>
<keyword evidence="4" id="KW-1185">Reference proteome</keyword>
<dbReference type="Pfam" id="PF00534">
    <property type="entry name" value="Glycos_transf_1"/>
    <property type="match status" value="1"/>
</dbReference>
<evidence type="ECO:0000259" key="1">
    <source>
        <dbReference type="Pfam" id="PF00534"/>
    </source>
</evidence>
<dbReference type="PANTHER" id="PTHR12526">
    <property type="entry name" value="GLYCOSYLTRANSFERASE"/>
    <property type="match status" value="1"/>
</dbReference>
<dbReference type="Pfam" id="PF13439">
    <property type="entry name" value="Glyco_transf_4"/>
    <property type="match status" value="1"/>
</dbReference>
<gene>
    <name evidence="3" type="ORF">D1224_15305</name>
</gene>
<dbReference type="OrthoDB" id="9790710at2"/>
<dbReference type="EMBL" id="QWGB01000014">
    <property type="protein sequence ID" value="RIJ20484.1"/>
    <property type="molecule type" value="Genomic_DNA"/>
</dbReference>
<sequence>MQPLTAFYVSVCMRQMQHTNPIAPVEGPEENPPLEVALLTWEYPPIPTAKGRVACEVAHGLARHGVNVRVFTMDRDDVVRTDHERIEVIGCAGRITGLRRLMRKIPGLEFAATAAAFRECVHEEHERRPFDLIEASNWGAPAAMLMDCGLPVVIRNSAPHGIDEANASTLGRRISNRIVSGMEARCNHSADAIISNSRSHANAIRDWYDITPGLIHMVTPLSVDPVIRKAGISAQFPPAHARLRLAYIGDDSDRKGFDEMLLAFQKVSEQLRDQGEPLPELHLIGLKSGALDARASQLGVSTSLLEQVFDYGRVTDESMTHILARCQAVLAPSRYQSFGSVYHEAAAFGRPLVACAEDPAAVEHIHRYDCGRLAEVCTSDAIAETVLDLFNDRHAMLEMRKAGLEAAKSWTREELGARTLQIYRRAMRLEAIDIPGSQHSRGYQSALEQVRI</sequence>
<dbReference type="GO" id="GO:0016757">
    <property type="term" value="F:glycosyltransferase activity"/>
    <property type="evidence" value="ECO:0007669"/>
    <property type="project" value="InterPro"/>
</dbReference>
<feature type="domain" description="Glycosyl transferase family 1" evidence="1">
    <location>
        <begin position="243"/>
        <end position="403"/>
    </location>
</feature>
<dbReference type="AlphaFoldDB" id="A0A399QQB9"/>
<evidence type="ECO:0000313" key="4">
    <source>
        <dbReference type="Proteomes" id="UP000265431"/>
    </source>
</evidence>
<proteinExistence type="predicted"/>